<dbReference type="EMBL" id="MGFD01000010">
    <property type="protein sequence ID" value="OGL99392.1"/>
    <property type="molecule type" value="Genomic_DNA"/>
</dbReference>
<dbReference type="InterPro" id="IPR011051">
    <property type="entry name" value="RmlC_Cupin_sf"/>
</dbReference>
<dbReference type="InterPro" id="IPR014710">
    <property type="entry name" value="RmlC-like_jellyroll"/>
</dbReference>
<dbReference type="Proteomes" id="UP000177331">
    <property type="component" value="Unassembled WGS sequence"/>
</dbReference>
<protein>
    <submittedName>
        <fullName evidence="1">Uncharacterized protein</fullName>
    </submittedName>
</protein>
<comment type="caution">
    <text evidence="1">The sequence shown here is derived from an EMBL/GenBank/DDBJ whole genome shotgun (WGS) entry which is preliminary data.</text>
</comment>
<dbReference type="Gene3D" id="2.60.120.10">
    <property type="entry name" value="Jelly Rolls"/>
    <property type="match status" value="1"/>
</dbReference>
<evidence type="ECO:0000313" key="1">
    <source>
        <dbReference type="EMBL" id="OGL99392.1"/>
    </source>
</evidence>
<reference evidence="1 2" key="1">
    <citation type="journal article" date="2016" name="Nat. Commun.">
        <title>Thousands of microbial genomes shed light on interconnected biogeochemical processes in an aquifer system.</title>
        <authorList>
            <person name="Anantharaman K."/>
            <person name="Brown C.T."/>
            <person name="Hug L.A."/>
            <person name="Sharon I."/>
            <person name="Castelle C.J."/>
            <person name="Probst A.J."/>
            <person name="Thomas B.C."/>
            <person name="Singh A."/>
            <person name="Wilkins M.J."/>
            <person name="Karaoz U."/>
            <person name="Brodie E.L."/>
            <person name="Williams K.H."/>
            <person name="Hubbard S.S."/>
            <person name="Banfield J.F."/>
        </authorList>
    </citation>
    <scope>NUCLEOTIDE SEQUENCE [LARGE SCALE GENOMIC DNA]</scope>
</reference>
<accession>A0A1F7W9A6</accession>
<gene>
    <name evidence="1" type="ORF">A2318_01075</name>
</gene>
<proteinExistence type="predicted"/>
<name>A0A1F7W9A6_9BACT</name>
<dbReference type="SUPFAM" id="SSF51182">
    <property type="entry name" value="RmlC-like cupins"/>
    <property type="match status" value="1"/>
</dbReference>
<evidence type="ECO:0000313" key="2">
    <source>
        <dbReference type="Proteomes" id="UP000177331"/>
    </source>
</evidence>
<organism evidence="1 2">
    <name type="scientific">Candidatus Uhrbacteria bacterium RIFOXYB2_FULL_45_11</name>
    <dbReference type="NCBI Taxonomy" id="1802421"/>
    <lineage>
        <taxon>Bacteria</taxon>
        <taxon>Candidatus Uhriibacteriota</taxon>
    </lineage>
</organism>
<dbReference type="AlphaFoldDB" id="A0A1F7W9A6"/>
<dbReference type="STRING" id="1802421.A2318_01075"/>
<sequence length="308" mass="35740">MDGKQNNINLSTILSLSFFSHHCYHFCYMCYSLFDRGGFSERNFGTDFSFPSHEDKKEDRIEKKKPLKTRGLFVQETDRLASEKIRSERLTDTEFKKRAENIKTLRLALVEWIAENVPDDQWDQRKLKGMTDYLSREHAQTIHEITKDFLDQEKYPTRPVIKLMLKEIEKLPDVFLFGWRGKDQTQWERETRIHDHADSTVALTVHEGAVDETVYVVDHSQLLIKGTAGPDNPRGQQRIPLLGQKTKRYPAGMSKTYKSPPPYLHTVAGSPEFDLTVTIHAYLRPSTDVAYDFTIDKEHNMLVETGIS</sequence>